<dbReference type="GO" id="GO:0006390">
    <property type="term" value="P:mitochondrial transcription"/>
    <property type="evidence" value="ECO:0007669"/>
    <property type="project" value="TreeGrafter"/>
</dbReference>
<dbReference type="EC" id="2.7.7.6" evidence="2"/>
<dbReference type="Proteomes" id="UP001149813">
    <property type="component" value="Unassembled WGS sequence"/>
</dbReference>
<dbReference type="OrthoDB" id="276422at2759"/>
<feature type="region of interest" description="Disordered" evidence="9">
    <location>
        <begin position="1368"/>
        <end position="1388"/>
    </location>
</feature>
<dbReference type="EMBL" id="JANBOJ010000039">
    <property type="protein sequence ID" value="KAJ1724182.1"/>
    <property type="molecule type" value="Genomic_DNA"/>
</dbReference>
<feature type="compositionally biased region" description="Basic and acidic residues" evidence="9">
    <location>
        <begin position="1295"/>
        <end position="1305"/>
    </location>
</feature>
<dbReference type="Gene3D" id="1.10.150.20">
    <property type="entry name" value="5' to 3' exonuclease, C-terminal subdomain"/>
    <property type="match status" value="1"/>
</dbReference>
<dbReference type="SMART" id="SM01311">
    <property type="entry name" value="RPOL_N"/>
    <property type="match status" value="1"/>
</dbReference>
<keyword evidence="5 11" id="KW-0548">Nucleotidyltransferase</keyword>
<dbReference type="InterPro" id="IPR043502">
    <property type="entry name" value="DNA/RNA_pol_sf"/>
</dbReference>
<feature type="region of interest" description="Disordered" evidence="9">
    <location>
        <begin position="1230"/>
        <end position="1251"/>
    </location>
</feature>
<evidence type="ECO:0000313" key="11">
    <source>
        <dbReference type="EMBL" id="KAJ1724182.1"/>
    </source>
</evidence>
<dbReference type="SUPFAM" id="SSF56672">
    <property type="entry name" value="DNA/RNA polymerases"/>
    <property type="match status" value="1"/>
</dbReference>
<evidence type="ECO:0000256" key="2">
    <source>
        <dbReference type="ARBA" id="ARBA00012418"/>
    </source>
</evidence>
<keyword evidence="12" id="KW-1185">Reference proteome</keyword>
<feature type="compositionally biased region" description="Polar residues" evidence="9">
    <location>
        <begin position="1379"/>
        <end position="1388"/>
    </location>
</feature>
<dbReference type="Gene3D" id="1.10.1320.10">
    <property type="entry name" value="DNA-directed RNA polymerase, N-terminal domain"/>
    <property type="match status" value="1"/>
</dbReference>
<dbReference type="PANTHER" id="PTHR10102">
    <property type="entry name" value="DNA-DIRECTED RNA POLYMERASE, MITOCHONDRIAL"/>
    <property type="match status" value="1"/>
</dbReference>
<reference evidence="11" key="1">
    <citation type="submission" date="2022-07" db="EMBL/GenBank/DDBJ databases">
        <title>Phylogenomic reconstructions and comparative analyses of Kickxellomycotina fungi.</title>
        <authorList>
            <person name="Reynolds N.K."/>
            <person name="Stajich J.E."/>
            <person name="Barry K."/>
            <person name="Grigoriev I.V."/>
            <person name="Crous P."/>
            <person name="Smith M.E."/>
        </authorList>
    </citation>
    <scope>NUCLEOTIDE SEQUENCE</scope>
    <source>
        <strain evidence="11">NBRC 32514</strain>
    </source>
</reference>
<dbReference type="Pfam" id="PF14700">
    <property type="entry name" value="RPOL_N"/>
    <property type="match status" value="1"/>
</dbReference>
<comment type="catalytic activity">
    <reaction evidence="8">
        <text>RNA(n) + a ribonucleoside 5'-triphosphate = RNA(n+1) + diphosphate</text>
        <dbReference type="Rhea" id="RHEA:21248"/>
        <dbReference type="Rhea" id="RHEA-COMP:14527"/>
        <dbReference type="Rhea" id="RHEA-COMP:17342"/>
        <dbReference type="ChEBI" id="CHEBI:33019"/>
        <dbReference type="ChEBI" id="CHEBI:61557"/>
        <dbReference type="ChEBI" id="CHEBI:140395"/>
        <dbReference type="EC" id="2.7.7.6"/>
    </reaction>
</comment>
<name>A0A9W8CUS8_9FUNG</name>
<dbReference type="GO" id="GO:0034245">
    <property type="term" value="C:mitochondrial DNA-directed RNA polymerase complex"/>
    <property type="evidence" value="ECO:0007669"/>
    <property type="project" value="TreeGrafter"/>
</dbReference>
<keyword evidence="3 11" id="KW-0240">DNA-directed RNA polymerase</keyword>
<evidence type="ECO:0000256" key="3">
    <source>
        <dbReference type="ARBA" id="ARBA00022478"/>
    </source>
</evidence>
<feature type="compositionally biased region" description="Polar residues" evidence="9">
    <location>
        <begin position="1284"/>
        <end position="1293"/>
    </location>
</feature>
<evidence type="ECO:0000256" key="4">
    <source>
        <dbReference type="ARBA" id="ARBA00022679"/>
    </source>
</evidence>
<sequence length="1486" mass="167678">MSQLLLKALRPISRSLSSRAIARGSHIGSAVPLVRSLQHRQPAFSTRRLYQQVAQADSSSGDDYSLFAPADTAPIAIGDLQDDRSTKHYMQTGKSLAEQLSLMQACMVNGDIDRAQRMLVGLYKLYPEAMRDVADVSMHNEILAGLLSAKPRSLTTEALLWYDQMERNYSIKPNANTYAILIREFLRKDLRNVGTVLMQEMIRSEITFDSMLHSSYLSDEDIDMIKTVAQELMSENSENRDIATDLIRAVNAANGTADDVNAQYRNTANAGSEADSSVSDATSTGEQISHDSIALKSSGVSGIVHLQTTLKSLYTNELEGYNLQMRLERDTYDSEIARCKQMNESRGDPLLSSNIGALKGLTAKWLPRLEALIEEEQARCKQAYETASIDRARISYGRFFTQLDPPKIAIITILETLRMNAMEQKTHSSENMPKFVGVKTITLVSNLSTAIHNEIRFQNIKQRTNRHILARNMSVAKLASSGKLFNMAIRRAKSLELKANERDWLDTWDVSTKTRIGSLLVSMLIEVARVTEKVPDPVSGVISERMAPAFSHDYLIHRGRKYGIIVPHSTLREMFKEDSIAGTVSARSLPMLIPPRPWLTYNSGGYLSQDDLCMRMKESNEQLRYLKKASEENRLHTLLAGLDSLGLTRWAINRRVFEVVRKVWNSGVGLAEIPPSTYNVPEPVKPDNYETDQKAKTKYIYEMREWQNGSSNQHSRRCDCNYKVEIAQAFVNHSMYFPHNMDFRGRAYPIPPHFNHLGNDLCRGLLLFDEGRPLTERGLFWLKIHLANLYGNDKLSHEDRIKFIDDSLDRIMESADNPIPDSILQEKHEGPMPWWLESSSPWQTLAACIEYTAAMRSPNPAEYVSRLHVHQDGTCNGLQHYAAMGRDCKGAFEVNLAPSEKPQDVYQGILNVVDRLINEDADKGVKAAVVLKGKLTRKIVKQTVMTNVYGVTLIGAREQISARLREVKAEDGSHEFDLVDVSSLSLYVAKKIFDSLGEMFTQAQEIQNWLNESASRIARSMPAQALAAWKRMIIDSKTSQQKLRDAIKDAKNNERDLDSEKVMELRPDLGPGAMRRRRLNTLATKPMTTVAWTTPLGLTVVQPYRKYTMRNINTALQQITVRDANMPSPVNSQKQKTAFPPNFVHSLDASHMILSAIECKRAGLTFASVHDSYWTHACDIDKMNDILRDQFVKLHERPIMDDLKAEFEERYSNHMMPTPQQEYVVKIPSSIESPPSKKSAKTPKLSKEEQRLQQENLVEEEIGQQHLVICGETDTTADEGGSEDSANSGSPANRTRAESLAKTEEVDLSSVELIDPKKDIVAALQQADQIEFTLTAIKDRMAREIQSLESESSARIKEIRSKIRPPRKSTKVIVKAKSEPSTSGSTETKLTVKEYQQQIADIKAQLKKDRADIESKYSVSFASPSVFVSQPPSSEIYKTIDAMIKDGRLQGRLVKRIRWIPIEFEPLPKHGEFDLNEVRQSPYFFS</sequence>
<gene>
    <name evidence="11" type="primary">RPO41</name>
    <name evidence="11" type="ORF">LPJ53_001520</name>
</gene>
<dbReference type="InterPro" id="IPR024075">
    <property type="entry name" value="DNA-dir_RNA_pol_helix_hairp_sf"/>
</dbReference>
<evidence type="ECO:0000259" key="10">
    <source>
        <dbReference type="SMART" id="SM01311"/>
    </source>
</evidence>
<evidence type="ECO:0000256" key="8">
    <source>
        <dbReference type="ARBA" id="ARBA00048552"/>
    </source>
</evidence>
<dbReference type="FunFam" id="1.10.287.280:FF:000001">
    <property type="entry name" value="DNA-directed RNA polymerase"/>
    <property type="match status" value="1"/>
</dbReference>
<feature type="region of interest" description="Disordered" evidence="9">
    <location>
        <begin position="1274"/>
        <end position="1305"/>
    </location>
</feature>
<evidence type="ECO:0000313" key="12">
    <source>
        <dbReference type="Proteomes" id="UP001149813"/>
    </source>
</evidence>
<organism evidence="11 12">
    <name type="scientific">Coemansia erecta</name>
    <dbReference type="NCBI Taxonomy" id="147472"/>
    <lineage>
        <taxon>Eukaryota</taxon>
        <taxon>Fungi</taxon>
        <taxon>Fungi incertae sedis</taxon>
        <taxon>Zoopagomycota</taxon>
        <taxon>Kickxellomycotina</taxon>
        <taxon>Kickxellomycetes</taxon>
        <taxon>Kickxellales</taxon>
        <taxon>Kickxellaceae</taxon>
        <taxon>Coemansia</taxon>
    </lineage>
</organism>
<dbReference type="PROSITE" id="PS00489">
    <property type="entry name" value="RNA_POL_PHAGE_2"/>
    <property type="match status" value="1"/>
</dbReference>
<keyword evidence="6" id="KW-0809">Transit peptide</keyword>
<dbReference type="InterPro" id="IPR002092">
    <property type="entry name" value="DNA-dir_Rpol_phage-type"/>
</dbReference>
<evidence type="ECO:0000256" key="7">
    <source>
        <dbReference type="ARBA" id="ARBA00023163"/>
    </source>
</evidence>
<dbReference type="Gene3D" id="1.10.287.280">
    <property type="match status" value="1"/>
</dbReference>
<evidence type="ECO:0000256" key="1">
    <source>
        <dbReference type="ARBA" id="ARBA00009493"/>
    </source>
</evidence>
<comment type="similarity">
    <text evidence="1">Belongs to the phage and mitochondrial RNA polymerase family.</text>
</comment>
<comment type="caution">
    <text evidence="11">The sequence shown here is derived from an EMBL/GenBank/DDBJ whole genome shotgun (WGS) entry which is preliminary data.</text>
</comment>
<evidence type="ECO:0000256" key="6">
    <source>
        <dbReference type="ARBA" id="ARBA00022946"/>
    </source>
</evidence>
<keyword evidence="4 11" id="KW-0808">Transferase</keyword>
<dbReference type="GO" id="GO:0001018">
    <property type="term" value="F:mitochondrial promoter sequence-specific DNA binding"/>
    <property type="evidence" value="ECO:0007669"/>
    <property type="project" value="TreeGrafter"/>
</dbReference>
<accession>A0A9W8CUS8</accession>
<feature type="domain" description="DNA-directed RNA polymerase N-terminal" evidence="10">
    <location>
        <begin position="322"/>
        <end position="647"/>
    </location>
</feature>
<dbReference type="Pfam" id="PF00940">
    <property type="entry name" value="RNA_pol"/>
    <property type="match status" value="1"/>
</dbReference>
<keyword evidence="7" id="KW-0804">Transcription</keyword>
<evidence type="ECO:0000256" key="5">
    <source>
        <dbReference type="ARBA" id="ARBA00022695"/>
    </source>
</evidence>
<dbReference type="InterPro" id="IPR046950">
    <property type="entry name" value="DNA-dir_Rpol_C_phage-type"/>
</dbReference>
<dbReference type="Gene3D" id="1.10.287.260">
    <property type="match status" value="1"/>
</dbReference>
<dbReference type="Gene3D" id="1.25.40.10">
    <property type="entry name" value="Tetratricopeptide repeat domain"/>
    <property type="match status" value="1"/>
</dbReference>
<proteinExistence type="inferred from homology"/>
<protein>
    <recommendedName>
        <fullName evidence="2">DNA-directed RNA polymerase</fullName>
        <ecNumber evidence="2">2.7.7.6</ecNumber>
    </recommendedName>
</protein>
<dbReference type="InterPro" id="IPR011990">
    <property type="entry name" value="TPR-like_helical_dom_sf"/>
</dbReference>
<dbReference type="GO" id="GO:0003899">
    <property type="term" value="F:DNA-directed RNA polymerase activity"/>
    <property type="evidence" value="ECO:0007669"/>
    <property type="project" value="UniProtKB-EC"/>
</dbReference>
<evidence type="ECO:0000256" key="9">
    <source>
        <dbReference type="SAM" id="MobiDB-lite"/>
    </source>
</evidence>
<dbReference type="InterPro" id="IPR037159">
    <property type="entry name" value="RNA_POL_N_sf"/>
</dbReference>
<dbReference type="PANTHER" id="PTHR10102:SF0">
    <property type="entry name" value="DNA-DIRECTED RNA POLYMERASE, MITOCHONDRIAL"/>
    <property type="match status" value="1"/>
</dbReference>
<dbReference type="InterPro" id="IPR029262">
    <property type="entry name" value="RPOL_N"/>
</dbReference>